<evidence type="ECO:0000256" key="3">
    <source>
        <dbReference type="ARBA" id="ARBA00022989"/>
    </source>
</evidence>
<gene>
    <name evidence="8" type="ORF">RMCT_2006</name>
</gene>
<reference evidence="8 9" key="1">
    <citation type="journal article" date="2016" name="Genome Announc.">
        <title>Draft Genome Sequences of Five Rapidly Growing Mycobacterium Species, M. thermoresistibile, M. fortuitum subsp. acetamidolyticum, M. canariasense, M. brisbanense, and M. novocastrense.</title>
        <authorList>
            <person name="Katahira K."/>
            <person name="Ogura Y."/>
            <person name="Gotoh Y."/>
            <person name="Hayashi T."/>
        </authorList>
    </citation>
    <scope>NUCLEOTIDE SEQUENCE [LARGE SCALE GENOMIC DNA]</scope>
    <source>
        <strain evidence="8 9">JCM6362</strain>
    </source>
</reference>
<reference evidence="9" key="2">
    <citation type="submission" date="2016-02" db="EMBL/GenBank/DDBJ databases">
        <title>Draft genome sequence of five rapidly growing Mycobacterium species.</title>
        <authorList>
            <person name="Katahira K."/>
            <person name="Gotou Y."/>
            <person name="Iida K."/>
            <person name="Ogura Y."/>
            <person name="Hayashi T."/>
        </authorList>
    </citation>
    <scope>NUCLEOTIDE SEQUENCE [LARGE SCALE GENOMIC DNA]</scope>
    <source>
        <strain evidence="9">JCM6362</strain>
    </source>
</reference>
<evidence type="ECO:0000256" key="5">
    <source>
        <dbReference type="SAM" id="MobiDB-lite"/>
    </source>
</evidence>
<feature type="domain" description="Mechanosensitive ion channel MscS" evidence="7">
    <location>
        <begin position="190"/>
        <end position="254"/>
    </location>
</feature>
<feature type="transmembrane region" description="Helical" evidence="6">
    <location>
        <begin position="87"/>
        <end position="105"/>
    </location>
</feature>
<feature type="transmembrane region" description="Helical" evidence="6">
    <location>
        <begin position="17"/>
        <end position="38"/>
    </location>
</feature>
<evidence type="ECO:0000313" key="8">
    <source>
        <dbReference type="EMBL" id="GAT15036.1"/>
    </source>
</evidence>
<feature type="transmembrane region" description="Helical" evidence="6">
    <location>
        <begin position="59"/>
        <end position="75"/>
    </location>
</feature>
<evidence type="ECO:0000256" key="4">
    <source>
        <dbReference type="ARBA" id="ARBA00023136"/>
    </source>
</evidence>
<dbReference type="PANTHER" id="PTHR30566:SF25">
    <property type="entry name" value="INNER MEMBRANE PROTEIN"/>
    <property type="match status" value="1"/>
</dbReference>
<evidence type="ECO:0000256" key="6">
    <source>
        <dbReference type="SAM" id="Phobius"/>
    </source>
</evidence>
<organism evidence="8 9">
    <name type="scientific">Mycolicibacterium thermoresistibile</name>
    <name type="common">Mycobacterium thermoresistibile</name>
    <dbReference type="NCBI Taxonomy" id="1797"/>
    <lineage>
        <taxon>Bacteria</taxon>
        <taxon>Bacillati</taxon>
        <taxon>Actinomycetota</taxon>
        <taxon>Actinomycetes</taxon>
        <taxon>Mycobacteriales</taxon>
        <taxon>Mycobacteriaceae</taxon>
        <taxon>Mycolicibacterium</taxon>
    </lineage>
</organism>
<evidence type="ECO:0000259" key="7">
    <source>
        <dbReference type="Pfam" id="PF00924"/>
    </source>
</evidence>
<dbReference type="AlphaFoldDB" id="A0A117IMA1"/>
<keyword evidence="2 6" id="KW-0812">Transmembrane</keyword>
<dbReference type="InterPro" id="IPR006685">
    <property type="entry name" value="MscS_channel_2nd"/>
</dbReference>
<dbReference type="RefSeq" id="WP_003924495.1">
    <property type="nucleotide sequence ID" value="NZ_BCTB01000012.1"/>
</dbReference>
<dbReference type="Gene3D" id="2.30.30.60">
    <property type="match status" value="1"/>
</dbReference>
<comment type="subcellular location">
    <subcellularLocation>
        <location evidence="1">Membrane</location>
    </subcellularLocation>
</comment>
<comment type="caution">
    <text evidence="8">The sequence shown here is derived from an EMBL/GenBank/DDBJ whole genome shotgun (WGS) entry which is preliminary data.</text>
</comment>
<dbReference type="Pfam" id="PF00924">
    <property type="entry name" value="MS_channel_2nd"/>
    <property type="match status" value="1"/>
</dbReference>
<dbReference type="InterPro" id="IPR010920">
    <property type="entry name" value="LSM_dom_sf"/>
</dbReference>
<feature type="transmembrane region" description="Helical" evidence="6">
    <location>
        <begin position="139"/>
        <end position="160"/>
    </location>
</feature>
<feature type="region of interest" description="Disordered" evidence="5">
    <location>
        <begin position="353"/>
        <end position="395"/>
    </location>
</feature>
<dbReference type="InterPro" id="IPR023408">
    <property type="entry name" value="MscS_beta-dom_sf"/>
</dbReference>
<dbReference type="EMBL" id="BCTB01000012">
    <property type="protein sequence ID" value="GAT15036.1"/>
    <property type="molecule type" value="Genomic_DNA"/>
</dbReference>
<protein>
    <submittedName>
        <fullName evidence="8">Mechanosensitive ion channel MscS</fullName>
    </submittedName>
</protein>
<dbReference type="Gene3D" id="1.10.287.1260">
    <property type="match status" value="1"/>
</dbReference>
<dbReference type="STRING" id="1797.RMCT_2006"/>
<keyword evidence="4 6" id="KW-0472">Membrane</keyword>
<evidence type="ECO:0000256" key="2">
    <source>
        <dbReference type="ARBA" id="ARBA00022692"/>
    </source>
</evidence>
<dbReference type="SUPFAM" id="SSF50182">
    <property type="entry name" value="Sm-like ribonucleoproteins"/>
    <property type="match status" value="1"/>
</dbReference>
<accession>A0A117IMA1</accession>
<sequence length="395" mass="42756">MPEESQLTSATELAVTLAWVAGAVTAAYFLGMGLSWVLHRVGRRSVVLADIALLTRHPVRVILMIIAAGIALQRADTEAPWRGGADHLLRILLIGAITWMIATLVQVAERRVIARFAGGDTGLTDADLHRRRVRTQVTVLRRLTVAIVVVLGTAAALMTFPSFADIGTTLFASAGVLSVVAGLAAQTSLGAMFAGLQIAFSNAIRVGDVVVIEKQWGRIEEITLTYVVVTIWDERRLILPCTYFTTTPFENWTRNATEVMGLVELDVDFTVPLDEMRAELDHILAANDDLWDGRLGVLEVTDATGGHVRVWITLSAPNSSALWGLRTAVREAMVKWLQRQGTGALPRWRFEPATAAPAGGPQRGLAYSRRPSGEGLFSGSAEAQQRARTFEGPAG</sequence>
<dbReference type="Proteomes" id="UP000069654">
    <property type="component" value="Unassembled WGS sequence"/>
</dbReference>
<dbReference type="OrthoDB" id="9792218at2"/>
<dbReference type="GO" id="GO:0016020">
    <property type="term" value="C:membrane"/>
    <property type="evidence" value="ECO:0007669"/>
    <property type="project" value="UniProtKB-SubCell"/>
</dbReference>
<dbReference type="OMA" id="MPVSYFT"/>
<proteinExistence type="predicted"/>
<feature type="transmembrane region" description="Helical" evidence="6">
    <location>
        <begin position="166"/>
        <end position="185"/>
    </location>
</feature>
<evidence type="ECO:0000313" key="9">
    <source>
        <dbReference type="Proteomes" id="UP000069654"/>
    </source>
</evidence>
<dbReference type="PANTHER" id="PTHR30566">
    <property type="entry name" value="YNAI-RELATED MECHANOSENSITIVE ION CHANNEL"/>
    <property type="match status" value="1"/>
</dbReference>
<dbReference type="GO" id="GO:0055085">
    <property type="term" value="P:transmembrane transport"/>
    <property type="evidence" value="ECO:0007669"/>
    <property type="project" value="InterPro"/>
</dbReference>
<name>A0A117IMA1_MYCTH</name>
<keyword evidence="3 6" id="KW-1133">Transmembrane helix</keyword>
<evidence type="ECO:0000256" key="1">
    <source>
        <dbReference type="ARBA" id="ARBA00004370"/>
    </source>
</evidence>